<dbReference type="GO" id="GO:0003677">
    <property type="term" value="F:DNA binding"/>
    <property type="evidence" value="ECO:0007669"/>
    <property type="project" value="UniProtKB-UniRule"/>
</dbReference>
<dbReference type="OrthoDB" id="1493636at2"/>
<protein>
    <submittedName>
        <fullName evidence="6">Integrase domain protein SAM domain protein</fullName>
    </submittedName>
</protein>
<organism evidence="6 7">
    <name type="scientific">Paludibacter propionicigenes (strain DSM 17365 / JCM 13257 / WB4)</name>
    <dbReference type="NCBI Taxonomy" id="694427"/>
    <lineage>
        <taxon>Bacteria</taxon>
        <taxon>Pseudomonadati</taxon>
        <taxon>Bacteroidota</taxon>
        <taxon>Bacteroidia</taxon>
        <taxon>Bacteroidales</taxon>
        <taxon>Paludibacteraceae</taxon>
        <taxon>Paludibacter</taxon>
    </lineage>
</organism>
<dbReference type="InterPro" id="IPR044068">
    <property type="entry name" value="CB"/>
</dbReference>
<dbReference type="STRING" id="694427.Palpr_1585"/>
<dbReference type="InterPro" id="IPR011010">
    <property type="entry name" value="DNA_brk_join_enz"/>
</dbReference>
<dbReference type="Gene3D" id="1.10.443.10">
    <property type="entry name" value="Intergrase catalytic core"/>
    <property type="match status" value="1"/>
</dbReference>
<gene>
    <name evidence="6" type="ordered locus">Palpr_1585</name>
</gene>
<reference key="1">
    <citation type="submission" date="2010-11" db="EMBL/GenBank/DDBJ databases">
        <title>The complete genome of Paludibacter propionicigenes DSM 17365.</title>
        <authorList>
            <consortium name="US DOE Joint Genome Institute (JGI-PGF)"/>
            <person name="Lucas S."/>
            <person name="Copeland A."/>
            <person name="Lapidus A."/>
            <person name="Bruce D."/>
            <person name="Goodwin L."/>
            <person name="Pitluck S."/>
            <person name="Kyrpides N."/>
            <person name="Mavromatis K."/>
            <person name="Ivanova N."/>
            <person name="Munk A.C."/>
            <person name="Brettin T."/>
            <person name="Detter J.C."/>
            <person name="Han C."/>
            <person name="Tapia R."/>
            <person name="Land M."/>
            <person name="Hauser L."/>
            <person name="Markowitz V."/>
            <person name="Cheng J.-F."/>
            <person name="Hugenholtz P."/>
            <person name="Woyke T."/>
            <person name="Wu D."/>
            <person name="Gronow S."/>
            <person name="Wellnitz S."/>
            <person name="Brambilla E."/>
            <person name="Klenk H.-P."/>
            <person name="Eisen J.A."/>
        </authorList>
    </citation>
    <scope>NUCLEOTIDE SEQUENCE</scope>
    <source>
        <strain>WB4</strain>
    </source>
</reference>
<dbReference type="InterPro" id="IPR010998">
    <property type="entry name" value="Integrase_recombinase_N"/>
</dbReference>
<evidence type="ECO:0000259" key="5">
    <source>
        <dbReference type="PROSITE" id="PS51900"/>
    </source>
</evidence>
<dbReference type="PANTHER" id="PTHR30349">
    <property type="entry name" value="PHAGE INTEGRASE-RELATED"/>
    <property type="match status" value="1"/>
</dbReference>
<dbReference type="InterPro" id="IPR050090">
    <property type="entry name" value="Tyrosine_recombinase_XerCD"/>
</dbReference>
<keyword evidence="2 4" id="KW-0238">DNA-binding</keyword>
<dbReference type="GO" id="GO:0006310">
    <property type="term" value="P:DNA recombination"/>
    <property type="evidence" value="ECO:0007669"/>
    <property type="project" value="UniProtKB-KW"/>
</dbReference>
<evidence type="ECO:0000256" key="2">
    <source>
        <dbReference type="ARBA" id="ARBA00023125"/>
    </source>
</evidence>
<keyword evidence="7" id="KW-1185">Reference proteome</keyword>
<evidence type="ECO:0000313" key="7">
    <source>
        <dbReference type="Proteomes" id="UP000008718"/>
    </source>
</evidence>
<dbReference type="PANTHER" id="PTHR30349:SF64">
    <property type="entry name" value="PROPHAGE INTEGRASE INTD-RELATED"/>
    <property type="match status" value="1"/>
</dbReference>
<dbReference type="Proteomes" id="UP000008718">
    <property type="component" value="Chromosome"/>
</dbReference>
<dbReference type="EMBL" id="CP002345">
    <property type="protein sequence ID" value="ADQ79730.1"/>
    <property type="molecule type" value="Genomic_DNA"/>
</dbReference>
<dbReference type="eggNOG" id="COG0582">
    <property type="taxonomic scope" value="Bacteria"/>
</dbReference>
<dbReference type="Pfam" id="PF13102">
    <property type="entry name" value="Phage_int_SAM_5"/>
    <property type="match status" value="1"/>
</dbReference>
<dbReference type="PROSITE" id="PS51900">
    <property type="entry name" value="CB"/>
    <property type="match status" value="1"/>
</dbReference>
<dbReference type="HOGENOM" id="CLU_033139_7_1_10"/>
<evidence type="ECO:0000313" key="6">
    <source>
        <dbReference type="EMBL" id="ADQ79730.1"/>
    </source>
</evidence>
<dbReference type="RefSeq" id="WP_013445099.1">
    <property type="nucleotide sequence ID" value="NC_014734.1"/>
</dbReference>
<dbReference type="GO" id="GO:0015074">
    <property type="term" value="P:DNA integration"/>
    <property type="evidence" value="ECO:0007669"/>
    <property type="project" value="UniProtKB-KW"/>
</dbReference>
<proteinExistence type="predicted"/>
<evidence type="ECO:0000256" key="4">
    <source>
        <dbReference type="PROSITE-ProRule" id="PRU01248"/>
    </source>
</evidence>
<dbReference type="AlphaFoldDB" id="E4T4T6"/>
<dbReference type="Gene3D" id="1.10.150.130">
    <property type="match status" value="1"/>
</dbReference>
<sequence>MQIKRNYLFFPDKEGTEAIGYKSDAKLRLRVRFDKSKIVNFNVGYRVDLKKWSTETQRCKSGTTHSKKKISASEINTEIQRLENLADNVFKCFEVMEYLPDEKEYRAAFNEANGKSTGKEPERAQTFFTIFDEFTRTMGWQNSWTSATFTKFSSIRKHLFSFDPKLDLKTLNEEQMQLFVAHLHKEDMRNTTIAKNVAFVKWFLRWANAKGYYPGNLHMVWKPKFKGTDGNQKEVIHLTWNELMSLYNFDFSQARMKVKDINGRPILTVSGNPKEIDLTDESKKMLGYVRDVFCFCCFTSLRYSDVAKLSRSDVRDTFISIVTQKTTDGLKIELNKYSKAILDKYKDVHFPKNKVLPVISNQKMNDRLKEMGEIAGINEDQRIVYFKGNERIEEVHPKYNLLTTHCGRRTFIVNALFLGIPAEVVMRWTGHSDYKAMKPYIKIVDLLKEQEMNKFNQV</sequence>
<dbReference type="KEGG" id="ppn:Palpr_1585"/>
<keyword evidence="1" id="KW-0229">DNA integration</keyword>
<accession>E4T4T6</accession>
<dbReference type="InterPro" id="IPR025269">
    <property type="entry name" value="SAM-like_dom"/>
</dbReference>
<dbReference type="CDD" id="cd01185">
    <property type="entry name" value="INTN1_C_like"/>
    <property type="match status" value="1"/>
</dbReference>
<evidence type="ECO:0000256" key="3">
    <source>
        <dbReference type="ARBA" id="ARBA00023172"/>
    </source>
</evidence>
<dbReference type="InterPro" id="IPR013762">
    <property type="entry name" value="Integrase-like_cat_sf"/>
</dbReference>
<reference evidence="6 7" key="2">
    <citation type="journal article" date="2011" name="Stand. Genomic Sci.">
        <title>Complete genome sequence of Paludibacter propionicigenes type strain (WB4).</title>
        <authorList>
            <person name="Gronow S."/>
            <person name="Munk C."/>
            <person name="Lapidus A."/>
            <person name="Nolan M."/>
            <person name="Lucas S."/>
            <person name="Hammon N."/>
            <person name="Deshpande S."/>
            <person name="Cheng J.F."/>
            <person name="Tapia R."/>
            <person name="Han C."/>
            <person name="Goodwin L."/>
            <person name="Pitluck S."/>
            <person name="Liolios K."/>
            <person name="Ivanova N."/>
            <person name="Mavromatis K."/>
            <person name="Mikhailova N."/>
            <person name="Pati A."/>
            <person name="Chen A."/>
            <person name="Palaniappan K."/>
            <person name="Land M."/>
            <person name="Hauser L."/>
            <person name="Chang Y.J."/>
            <person name="Jeffries C.D."/>
            <person name="Brambilla E."/>
            <person name="Rohde M."/>
            <person name="Goker M."/>
            <person name="Detter J.C."/>
            <person name="Woyke T."/>
            <person name="Bristow J."/>
            <person name="Eisen J.A."/>
            <person name="Markowitz V."/>
            <person name="Hugenholtz P."/>
            <person name="Kyrpides N.C."/>
            <person name="Klenk H.P."/>
        </authorList>
    </citation>
    <scope>NUCLEOTIDE SEQUENCE [LARGE SCALE GENOMIC DNA]</scope>
    <source>
        <strain evidence="7">DSM 17365 / JCM 13257 / WB4</strain>
    </source>
</reference>
<evidence type="ECO:0000256" key="1">
    <source>
        <dbReference type="ARBA" id="ARBA00022908"/>
    </source>
</evidence>
<feature type="domain" description="Core-binding (CB)" evidence="5">
    <location>
        <begin position="125"/>
        <end position="208"/>
    </location>
</feature>
<dbReference type="SUPFAM" id="SSF56349">
    <property type="entry name" value="DNA breaking-rejoining enzymes"/>
    <property type="match status" value="1"/>
</dbReference>
<keyword evidence="3" id="KW-0233">DNA recombination</keyword>
<name>E4T4T6_PALPW</name>